<protein>
    <submittedName>
        <fullName evidence="1">Uncharacterized protein</fullName>
    </submittedName>
</protein>
<proteinExistence type="predicted"/>
<evidence type="ECO:0000313" key="2">
    <source>
        <dbReference type="Proteomes" id="UP000321222"/>
    </source>
</evidence>
<evidence type="ECO:0000313" key="1">
    <source>
        <dbReference type="EMBL" id="QEE50835.1"/>
    </source>
</evidence>
<dbReference type="OrthoDB" id="280897at2"/>
<reference evidence="1 2" key="1">
    <citation type="submission" date="2019-08" db="EMBL/GenBank/DDBJ databases">
        <title>Flavobacterium alkalisoli sp. nov., isolated from rhizosphere soil of Suaeda salsa.</title>
        <authorList>
            <person name="Sun J.-Q."/>
            <person name="Xu L."/>
        </authorList>
    </citation>
    <scope>NUCLEOTIDE SEQUENCE [LARGE SCALE GENOMIC DNA]</scope>
    <source>
        <strain evidence="1 2">XS-5</strain>
    </source>
</reference>
<dbReference type="AlphaFoldDB" id="A0A5B9FV42"/>
<dbReference type="KEGG" id="fak:FUA48_14980"/>
<dbReference type="Proteomes" id="UP000321222">
    <property type="component" value="Chromosome"/>
</dbReference>
<dbReference type="EMBL" id="CP042831">
    <property type="protein sequence ID" value="QEE50835.1"/>
    <property type="molecule type" value="Genomic_DNA"/>
</dbReference>
<gene>
    <name evidence="1" type="ORF">FUA48_14980</name>
</gene>
<accession>A0A5B9FV42</accession>
<dbReference type="PROSITE" id="PS51257">
    <property type="entry name" value="PROKAR_LIPOPROTEIN"/>
    <property type="match status" value="1"/>
</dbReference>
<sequence>MYSLSNKGKKTNKKTTVGLLLFSSLLITTVSCKKETKETKPENGDIAQIVPQEFPQDLGISGFNFPEDSTVVYNWLNNRDTDNITKHAWGIWAGLTQKTNETYKGDTLRVFETWMGVKEVAAHCRTVALKGQEIKQVKTARTQLSVPRQFTHAQLLANKEVVQTNFQLFETVSYSPGAAQYAIDNKIFNFSVLNSYKPKDTLTGIGRINPFPSNAITLKPTYFAGVPDKNGLIRIPTWPGTPNPPKAFKETVWNTYVYADVTNSQPANKKLVPVTTENPSAEQIKNATCNVSDFINYKLDKEAADFLNKNEDIDNPQVFKEGDLILLVAMHVGTKEISNWTWQTFFWSYQPDTPFAPSSTAEANLRPSQIKGAAAHYAVATAYAMVWPNQPINGGTNANVEAIIAFNPYLEAGFDPSTFQNKNGTYPNKLGFEYGVQTNCMSCHALATVSGNVGYTADQYISMNDLSIFRGETQVDFAWSIQGNINKDQ</sequence>
<dbReference type="RefSeq" id="WP_147584281.1">
    <property type="nucleotide sequence ID" value="NZ_CP042831.1"/>
</dbReference>
<organism evidence="1 2">
    <name type="scientific">Flavobacterium alkalisoli</name>
    <dbReference type="NCBI Taxonomy" id="2602769"/>
    <lineage>
        <taxon>Bacteria</taxon>
        <taxon>Pseudomonadati</taxon>
        <taxon>Bacteroidota</taxon>
        <taxon>Flavobacteriia</taxon>
        <taxon>Flavobacteriales</taxon>
        <taxon>Flavobacteriaceae</taxon>
        <taxon>Flavobacterium</taxon>
    </lineage>
</organism>
<name>A0A5B9FV42_9FLAO</name>
<keyword evidence="2" id="KW-1185">Reference proteome</keyword>